<name>A0ABD1E8Z5_HYPHA</name>
<organism evidence="1 2">
    <name type="scientific">Hypothenemus hampei</name>
    <name type="common">Coffee berry borer</name>
    <dbReference type="NCBI Taxonomy" id="57062"/>
    <lineage>
        <taxon>Eukaryota</taxon>
        <taxon>Metazoa</taxon>
        <taxon>Ecdysozoa</taxon>
        <taxon>Arthropoda</taxon>
        <taxon>Hexapoda</taxon>
        <taxon>Insecta</taxon>
        <taxon>Pterygota</taxon>
        <taxon>Neoptera</taxon>
        <taxon>Endopterygota</taxon>
        <taxon>Coleoptera</taxon>
        <taxon>Polyphaga</taxon>
        <taxon>Cucujiformia</taxon>
        <taxon>Curculionidae</taxon>
        <taxon>Scolytinae</taxon>
        <taxon>Hypothenemus</taxon>
    </lineage>
</organism>
<sequence>MTALTEPIKEDSLRTKWCSSTLYTARKTILRWHIEWPSRPLNLPRLSFQLWGHLKTKMHARIFFRPSHYKICNNESLTNPIKLHRPYYKACTVEFVVMDIFDLQ</sequence>
<reference evidence="1 2" key="1">
    <citation type="submission" date="2024-05" db="EMBL/GenBank/DDBJ databases">
        <title>Genetic variation in Jamaican populations of the coffee berry borer (Hypothenemus hampei).</title>
        <authorList>
            <person name="Errbii M."/>
            <person name="Myrie A."/>
        </authorList>
    </citation>
    <scope>NUCLEOTIDE SEQUENCE [LARGE SCALE GENOMIC DNA]</scope>
    <source>
        <strain evidence="1">JA-Hopewell-2020-01-JO</strain>
        <tissue evidence="1">Whole body</tissue>
    </source>
</reference>
<evidence type="ECO:0000313" key="2">
    <source>
        <dbReference type="Proteomes" id="UP001566132"/>
    </source>
</evidence>
<protein>
    <submittedName>
        <fullName evidence="1">Uncharacterized protein</fullName>
    </submittedName>
</protein>
<accession>A0ABD1E8Z5</accession>
<keyword evidence="2" id="KW-1185">Reference proteome</keyword>
<dbReference type="AlphaFoldDB" id="A0ABD1E8Z5"/>
<comment type="caution">
    <text evidence="1">The sequence shown here is derived from an EMBL/GenBank/DDBJ whole genome shotgun (WGS) entry which is preliminary data.</text>
</comment>
<dbReference type="EMBL" id="JBDJPC010000009">
    <property type="protein sequence ID" value="KAL1491045.1"/>
    <property type="molecule type" value="Genomic_DNA"/>
</dbReference>
<proteinExistence type="predicted"/>
<evidence type="ECO:0000313" key="1">
    <source>
        <dbReference type="EMBL" id="KAL1491045.1"/>
    </source>
</evidence>
<dbReference type="Proteomes" id="UP001566132">
    <property type="component" value="Unassembled WGS sequence"/>
</dbReference>
<gene>
    <name evidence="1" type="ORF">ABEB36_011701</name>
</gene>